<dbReference type="OrthoDB" id="581709at2"/>
<dbReference type="SUPFAM" id="SSF52540">
    <property type="entry name" value="P-loop containing nucleoside triphosphate hydrolases"/>
    <property type="match status" value="1"/>
</dbReference>
<evidence type="ECO:0000256" key="6">
    <source>
        <dbReference type="ARBA" id="ARBA00023251"/>
    </source>
</evidence>
<keyword evidence="3" id="KW-0547">Nucleotide-binding</keyword>
<evidence type="ECO:0000256" key="2">
    <source>
        <dbReference type="ARBA" id="ARBA00022475"/>
    </source>
</evidence>
<dbReference type="InterPro" id="IPR003593">
    <property type="entry name" value="AAA+_ATPase"/>
</dbReference>
<dbReference type="GO" id="GO:0005524">
    <property type="term" value="F:ATP binding"/>
    <property type="evidence" value="ECO:0007669"/>
    <property type="project" value="UniProtKB-KW"/>
</dbReference>
<dbReference type="InterPro" id="IPR017871">
    <property type="entry name" value="ABC_transporter-like_CS"/>
</dbReference>
<sequence>MWTVEMHGVCKHYLLDQVTVPALQDVELSIRPGGFTVLAGPSGSGKTTLLNLIGGVDRPGGGAIAVAGQDIVHLNDDALSDFRARHIGFIFQNFNLLPVLSAYENVEYPLLLNRVPAAERKGRVMELLDAVGLADKARNRPGQLSGGQRQRVAIARALAHRPSLVLADEPTANLDSQTGAAILDLLRDLQRQYQLTVVFSSHDPQVIAAADDRYLVRDGRVSRPQPQAEKEMA</sequence>
<dbReference type="GO" id="GO:0098796">
    <property type="term" value="C:membrane protein complex"/>
    <property type="evidence" value="ECO:0007669"/>
    <property type="project" value="UniProtKB-ARBA"/>
</dbReference>
<dbReference type="GO" id="GO:0046677">
    <property type="term" value="P:response to antibiotic"/>
    <property type="evidence" value="ECO:0007669"/>
    <property type="project" value="UniProtKB-KW"/>
</dbReference>
<dbReference type="PROSITE" id="PS00211">
    <property type="entry name" value="ABC_TRANSPORTER_1"/>
    <property type="match status" value="1"/>
</dbReference>
<evidence type="ECO:0000313" key="10">
    <source>
        <dbReference type="Proteomes" id="UP000237082"/>
    </source>
</evidence>
<keyword evidence="1" id="KW-0813">Transport</keyword>
<evidence type="ECO:0000256" key="5">
    <source>
        <dbReference type="ARBA" id="ARBA00022989"/>
    </source>
</evidence>
<dbReference type="Proteomes" id="UP000237082">
    <property type="component" value="Unassembled WGS sequence"/>
</dbReference>
<keyword evidence="5" id="KW-0472">Membrane</keyword>
<dbReference type="RefSeq" id="WP_103903034.1">
    <property type="nucleotide sequence ID" value="NZ_PQWB01000049.1"/>
</dbReference>
<dbReference type="GO" id="GO:0022857">
    <property type="term" value="F:transmembrane transporter activity"/>
    <property type="evidence" value="ECO:0007669"/>
    <property type="project" value="TreeGrafter"/>
</dbReference>
<keyword evidence="6" id="KW-0046">Antibiotic resistance</keyword>
<dbReference type="Gene3D" id="3.40.50.300">
    <property type="entry name" value="P-loop containing nucleotide triphosphate hydrolases"/>
    <property type="match status" value="1"/>
</dbReference>
<dbReference type="InterPro" id="IPR015854">
    <property type="entry name" value="ABC_transpr_LolD-like"/>
</dbReference>
<reference evidence="10" key="1">
    <citation type="submission" date="2018-02" db="EMBL/GenBank/DDBJ databases">
        <authorList>
            <person name="O'Hara-Hanley K."/>
            <person name="Soby S."/>
        </authorList>
    </citation>
    <scope>NUCLEOTIDE SEQUENCE [LARGE SCALE GENOMIC DNA]</scope>
    <source>
        <strain evidence="10">MWU14-2602</strain>
    </source>
</reference>
<dbReference type="EMBL" id="PQWB01000049">
    <property type="protein sequence ID" value="POZ61619.1"/>
    <property type="molecule type" value="Genomic_DNA"/>
</dbReference>
<dbReference type="GO" id="GO:0016887">
    <property type="term" value="F:ATP hydrolysis activity"/>
    <property type="evidence" value="ECO:0007669"/>
    <property type="project" value="InterPro"/>
</dbReference>
<proteinExistence type="inferred from homology"/>
<gene>
    <name evidence="9" type="ORF">C2I19_12545</name>
</gene>
<dbReference type="PROSITE" id="PS50893">
    <property type="entry name" value="ABC_TRANSPORTER_2"/>
    <property type="match status" value="1"/>
</dbReference>
<evidence type="ECO:0000256" key="4">
    <source>
        <dbReference type="ARBA" id="ARBA00022840"/>
    </source>
</evidence>
<evidence type="ECO:0000256" key="3">
    <source>
        <dbReference type="ARBA" id="ARBA00022741"/>
    </source>
</evidence>
<keyword evidence="5" id="KW-1133">Transmembrane helix</keyword>
<evidence type="ECO:0000256" key="7">
    <source>
        <dbReference type="ARBA" id="ARBA00038388"/>
    </source>
</evidence>
<dbReference type="FunFam" id="3.40.50.300:FF:000032">
    <property type="entry name" value="Export ABC transporter ATP-binding protein"/>
    <property type="match status" value="1"/>
</dbReference>
<keyword evidence="10" id="KW-1185">Reference proteome</keyword>
<keyword evidence="4" id="KW-0067">ATP-binding</keyword>
<evidence type="ECO:0000313" key="9">
    <source>
        <dbReference type="EMBL" id="POZ61619.1"/>
    </source>
</evidence>
<evidence type="ECO:0000259" key="8">
    <source>
        <dbReference type="PROSITE" id="PS50893"/>
    </source>
</evidence>
<dbReference type="Pfam" id="PF00005">
    <property type="entry name" value="ABC_tran"/>
    <property type="match status" value="1"/>
</dbReference>
<comment type="caution">
    <text evidence="9">The sequence shown here is derived from an EMBL/GenBank/DDBJ whole genome shotgun (WGS) entry which is preliminary data.</text>
</comment>
<comment type="similarity">
    <text evidence="7">Belongs to the ABC transporter superfamily. Macrolide exporter (TC 3.A.1.122) family.</text>
</comment>
<dbReference type="InterPro" id="IPR017911">
    <property type="entry name" value="MacB-like_ATP-bd"/>
</dbReference>
<dbReference type="SMART" id="SM00382">
    <property type="entry name" value="AAA"/>
    <property type="match status" value="1"/>
</dbReference>
<keyword evidence="2" id="KW-1003">Cell membrane</keyword>
<dbReference type="InterPro" id="IPR003439">
    <property type="entry name" value="ABC_transporter-like_ATP-bd"/>
</dbReference>
<keyword evidence="5" id="KW-0812">Transmembrane</keyword>
<evidence type="ECO:0000256" key="1">
    <source>
        <dbReference type="ARBA" id="ARBA00022448"/>
    </source>
</evidence>
<dbReference type="AlphaFoldDB" id="A0A2S5DF07"/>
<dbReference type="InterPro" id="IPR027417">
    <property type="entry name" value="P-loop_NTPase"/>
</dbReference>
<protein>
    <submittedName>
        <fullName evidence="9">ABC transporter</fullName>
    </submittedName>
</protein>
<name>A0A2S5DF07_9NEIS</name>
<dbReference type="CDD" id="cd03255">
    <property type="entry name" value="ABC_MJ0796_LolCDE_FtsE"/>
    <property type="match status" value="1"/>
</dbReference>
<accession>A0A2S5DF07</accession>
<organism evidence="9 10">
    <name type="scientific">Chromobacterium alticapitis</name>
    <dbReference type="NCBI Taxonomy" id="2073169"/>
    <lineage>
        <taxon>Bacteria</taxon>
        <taxon>Pseudomonadati</taxon>
        <taxon>Pseudomonadota</taxon>
        <taxon>Betaproteobacteria</taxon>
        <taxon>Neisseriales</taxon>
        <taxon>Chromobacteriaceae</taxon>
        <taxon>Chromobacterium</taxon>
    </lineage>
</organism>
<feature type="domain" description="ABC transporter" evidence="8">
    <location>
        <begin position="4"/>
        <end position="232"/>
    </location>
</feature>
<dbReference type="GO" id="GO:0005886">
    <property type="term" value="C:plasma membrane"/>
    <property type="evidence" value="ECO:0007669"/>
    <property type="project" value="TreeGrafter"/>
</dbReference>
<dbReference type="PANTHER" id="PTHR24220">
    <property type="entry name" value="IMPORT ATP-BINDING PROTEIN"/>
    <property type="match status" value="1"/>
</dbReference>